<gene>
    <name evidence="3" type="ORF">CQW49_14545</name>
</gene>
<dbReference type="Proteomes" id="UP000230709">
    <property type="component" value="Chromosome"/>
</dbReference>
<dbReference type="InterPro" id="IPR010982">
    <property type="entry name" value="Lambda_DNA-bd_dom_sf"/>
</dbReference>
<dbReference type="CDD" id="cd00093">
    <property type="entry name" value="HTH_XRE"/>
    <property type="match status" value="1"/>
</dbReference>
<proteinExistence type="predicted"/>
<dbReference type="GO" id="GO:0003677">
    <property type="term" value="F:DNA binding"/>
    <property type="evidence" value="ECO:0007669"/>
    <property type="project" value="InterPro"/>
</dbReference>
<keyword evidence="4" id="KW-1185">Reference proteome</keyword>
<dbReference type="SMART" id="SM00530">
    <property type="entry name" value="HTH_XRE"/>
    <property type="match status" value="1"/>
</dbReference>
<dbReference type="Pfam" id="PF13560">
    <property type="entry name" value="HTH_31"/>
    <property type="match status" value="1"/>
</dbReference>
<protein>
    <submittedName>
        <fullName evidence="3">Transcriptional regulator</fullName>
    </submittedName>
</protein>
<dbReference type="KEGG" id="mtw:CQW49_14545"/>
<dbReference type="EMBL" id="CP023737">
    <property type="protein sequence ID" value="ATQ68961.1"/>
    <property type="molecule type" value="Genomic_DNA"/>
</dbReference>
<feature type="region of interest" description="Disordered" evidence="1">
    <location>
        <begin position="69"/>
        <end position="98"/>
    </location>
</feature>
<dbReference type="Gene3D" id="1.10.260.40">
    <property type="entry name" value="lambda repressor-like DNA-binding domains"/>
    <property type="match status" value="1"/>
</dbReference>
<dbReference type="AlphaFoldDB" id="A0A2D2D1S7"/>
<dbReference type="PROSITE" id="PS50943">
    <property type="entry name" value="HTH_CROC1"/>
    <property type="match status" value="1"/>
</dbReference>
<dbReference type="SUPFAM" id="SSF47413">
    <property type="entry name" value="lambda repressor-like DNA-binding domains"/>
    <property type="match status" value="1"/>
</dbReference>
<evidence type="ECO:0000313" key="4">
    <source>
        <dbReference type="Proteomes" id="UP000230709"/>
    </source>
</evidence>
<evidence type="ECO:0000256" key="1">
    <source>
        <dbReference type="SAM" id="MobiDB-lite"/>
    </source>
</evidence>
<dbReference type="InterPro" id="IPR001387">
    <property type="entry name" value="Cro/C1-type_HTH"/>
</dbReference>
<accession>A0A2D2D1S7</accession>
<reference evidence="4" key="1">
    <citation type="submission" date="2017-10" db="EMBL/GenBank/DDBJ databases">
        <title>Completed PacBio SMRT sequence of Methylosinus trichosporium OB3b reveals presence of a third large plasmid.</title>
        <authorList>
            <person name="Charles T.C."/>
            <person name="Lynch M.D.J."/>
            <person name="Heil J.R."/>
            <person name="Cheng J."/>
        </authorList>
    </citation>
    <scope>NUCLEOTIDE SEQUENCE [LARGE SCALE GENOMIC DNA]</scope>
    <source>
        <strain evidence="4">OB3b</strain>
    </source>
</reference>
<dbReference type="RefSeq" id="WP_003615472.1">
    <property type="nucleotide sequence ID" value="NZ_ADVE02000001.1"/>
</dbReference>
<evidence type="ECO:0000259" key="2">
    <source>
        <dbReference type="PROSITE" id="PS50943"/>
    </source>
</evidence>
<organism evidence="3 4">
    <name type="scientific">Methylosinus trichosporium (strain ATCC 35070 / NCIMB 11131 / UNIQEM 75 / OB3b)</name>
    <dbReference type="NCBI Taxonomy" id="595536"/>
    <lineage>
        <taxon>Bacteria</taxon>
        <taxon>Pseudomonadati</taxon>
        <taxon>Pseudomonadota</taxon>
        <taxon>Alphaproteobacteria</taxon>
        <taxon>Hyphomicrobiales</taxon>
        <taxon>Methylocystaceae</taxon>
        <taxon>Methylosinus</taxon>
    </lineage>
</organism>
<name>A0A2D2D1S7_METT3</name>
<sequence length="98" mass="10881">MNIRTALELGAAIRERRRQLNLDQDRLAKIVGVSRKWIIDVEKGKTRAEIGLILRTLDALGISVSLDTTETGVSGANTPDAIETPDIDSVLDRTRDRR</sequence>
<evidence type="ECO:0000313" key="3">
    <source>
        <dbReference type="EMBL" id="ATQ68961.1"/>
    </source>
</evidence>
<feature type="domain" description="HTH cro/C1-type" evidence="2">
    <location>
        <begin position="13"/>
        <end position="67"/>
    </location>
</feature>
<dbReference type="STRING" id="595536.GCA_000178815_02262"/>